<evidence type="ECO:0000256" key="2">
    <source>
        <dbReference type="ARBA" id="ARBA00023125"/>
    </source>
</evidence>
<evidence type="ECO:0000313" key="7">
    <source>
        <dbReference type="Proteomes" id="UP000540412"/>
    </source>
</evidence>
<dbReference type="InterPro" id="IPR050109">
    <property type="entry name" value="HTH-type_TetR-like_transc_reg"/>
</dbReference>
<dbReference type="SUPFAM" id="SSF48498">
    <property type="entry name" value="Tetracyclin repressor-like, C-terminal domain"/>
    <property type="match status" value="1"/>
</dbReference>
<dbReference type="InterPro" id="IPR011075">
    <property type="entry name" value="TetR_C"/>
</dbReference>
<dbReference type="Pfam" id="PF16859">
    <property type="entry name" value="TetR_C_11"/>
    <property type="match status" value="1"/>
</dbReference>
<keyword evidence="1" id="KW-0805">Transcription regulation</keyword>
<reference evidence="6 7" key="1">
    <citation type="submission" date="2020-08" db="EMBL/GenBank/DDBJ databases">
        <title>Sequencing the genomes of 1000 actinobacteria strains.</title>
        <authorList>
            <person name="Klenk H.-P."/>
        </authorList>
    </citation>
    <scope>NUCLEOTIDE SEQUENCE [LARGE SCALE GENOMIC DNA]</scope>
    <source>
        <strain evidence="6 7">DSM 43582</strain>
    </source>
</reference>
<dbReference type="PANTHER" id="PTHR30055">
    <property type="entry name" value="HTH-TYPE TRANSCRIPTIONAL REGULATOR RUTR"/>
    <property type="match status" value="1"/>
</dbReference>
<dbReference type="RefSeq" id="WP_040754360.1">
    <property type="nucleotide sequence ID" value="NZ_JACHIT010000002.1"/>
</dbReference>
<protein>
    <submittedName>
        <fullName evidence="6">AcrR family transcriptional regulator</fullName>
    </submittedName>
</protein>
<feature type="domain" description="HTH tetR-type" evidence="5">
    <location>
        <begin position="16"/>
        <end position="76"/>
    </location>
</feature>
<keyword evidence="7" id="KW-1185">Reference proteome</keyword>
<sequence length="204" mass="22151">MGSNGDPHKAARRRGAVLEQAILRAALDELLDVGYSGLTMDGVAARAGTNKSAIYRRWPHRAALAVAAYRQVAVAEEIPDTGDLRTDALEMLRAAAGYIASPQGEILHILASEIHAEPDLLREVRDQLLGTSVTRWLTVLGRAVARGQARPEALSPRIATLAVDLLRNEYLVRGVTTIPDSTLTEIIDTVYLPLVATEPFTRRP</sequence>
<dbReference type="InterPro" id="IPR001647">
    <property type="entry name" value="HTH_TetR"/>
</dbReference>
<gene>
    <name evidence="6" type="ORF">BJY24_005376</name>
</gene>
<evidence type="ECO:0000259" key="5">
    <source>
        <dbReference type="PROSITE" id="PS50977"/>
    </source>
</evidence>
<name>A0A7W9PHX3_9NOCA</name>
<keyword evidence="2 4" id="KW-0238">DNA-binding</keyword>
<dbReference type="PROSITE" id="PS50977">
    <property type="entry name" value="HTH_TETR_2"/>
    <property type="match status" value="1"/>
</dbReference>
<dbReference type="AlphaFoldDB" id="A0A7W9PHX3"/>
<dbReference type="InterPro" id="IPR036271">
    <property type="entry name" value="Tet_transcr_reg_TetR-rel_C_sf"/>
</dbReference>
<dbReference type="InterPro" id="IPR009057">
    <property type="entry name" value="Homeodomain-like_sf"/>
</dbReference>
<evidence type="ECO:0000256" key="1">
    <source>
        <dbReference type="ARBA" id="ARBA00023015"/>
    </source>
</evidence>
<evidence type="ECO:0000256" key="3">
    <source>
        <dbReference type="ARBA" id="ARBA00023163"/>
    </source>
</evidence>
<evidence type="ECO:0000256" key="4">
    <source>
        <dbReference type="PROSITE-ProRule" id="PRU00335"/>
    </source>
</evidence>
<evidence type="ECO:0000313" key="6">
    <source>
        <dbReference type="EMBL" id="MBB5916464.1"/>
    </source>
</evidence>
<dbReference type="Pfam" id="PF00440">
    <property type="entry name" value="TetR_N"/>
    <property type="match status" value="1"/>
</dbReference>
<organism evidence="6 7">
    <name type="scientific">Nocardia transvalensis</name>
    <dbReference type="NCBI Taxonomy" id="37333"/>
    <lineage>
        <taxon>Bacteria</taxon>
        <taxon>Bacillati</taxon>
        <taxon>Actinomycetota</taxon>
        <taxon>Actinomycetes</taxon>
        <taxon>Mycobacteriales</taxon>
        <taxon>Nocardiaceae</taxon>
        <taxon>Nocardia</taxon>
    </lineage>
</organism>
<dbReference type="PANTHER" id="PTHR30055:SF148">
    <property type="entry name" value="TETR-FAMILY TRANSCRIPTIONAL REGULATOR"/>
    <property type="match status" value="1"/>
</dbReference>
<dbReference type="Gene3D" id="1.10.10.60">
    <property type="entry name" value="Homeodomain-like"/>
    <property type="match status" value="1"/>
</dbReference>
<accession>A0A7W9PHX3</accession>
<dbReference type="SUPFAM" id="SSF46689">
    <property type="entry name" value="Homeodomain-like"/>
    <property type="match status" value="1"/>
</dbReference>
<dbReference type="EMBL" id="JACHIT010000002">
    <property type="protein sequence ID" value="MBB5916464.1"/>
    <property type="molecule type" value="Genomic_DNA"/>
</dbReference>
<dbReference type="Gene3D" id="1.10.357.10">
    <property type="entry name" value="Tetracycline Repressor, domain 2"/>
    <property type="match status" value="1"/>
</dbReference>
<comment type="caution">
    <text evidence="6">The sequence shown here is derived from an EMBL/GenBank/DDBJ whole genome shotgun (WGS) entry which is preliminary data.</text>
</comment>
<feature type="DNA-binding region" description="H-T-H motif" evidence="4">
    <location>
        <begin position="39"/>
        <end position="58"/>
    </location>
</feature>
<dbReference type="GO" id="GO:0000976">
    <property type="term" value="F:transcription cis-regulatory region binding"/>
    <property type="evidence" value="ECO:0007669"/>
    <property type="project" value="TreeGrafter"/>
</dbReference>
<proteinExistence type="predicted"/>
<keyword evidence="3" id="KW-0804">Transcription</keyword>
<dbReference type="GO" id="GO:0003700">
    <property type="term" value="F:DNA-binding transcription factor activity"/>
    <property type="evidence" value="ECO:0007669"/>
    <property type="project" value="TreeGrafter"/>
</dbReference>
<dbReference type="Proteomes" id="UP000540412">
    <property type="component" value="Unassembled WGS sequence"/>
</dbReference>